<dbReference type="EMBL" id="ON970568">
    <property type="protein sequence ID" value="UVK59041.1"/>
    <property type="molecule type" value="Genomic_DNA"/>
</dbReference>
<accession>A0A9E7QB17</accession>
<evidence type="ECO:0000313" key="1">
    <source>
        <dbReference type="EMBL" id="UVK59041.1"/>
    </source>
</evidence>
<dbReference type="Pfam" id="PF21448">
    <property type="entry name" value="DNMK"/>
    <property type="match status" value="1"/>
</dbReference>
<protein>
    <submittedName>
        <fullName evidence="1">Deoxynucleoside monophosphate kinase</fullName>
    </submittedName>
</protein>
<sequence length="221" mass="24736">MTYLDTSLPLIGIVGRKRSGKSTITDELARHGYDAVAYADPLRDFLGASDPIVGYELVGPYKVREVHWSEAMECLGYELAKDRYPEVRRIMQTTGTEGMRQTLGQKYGLEKLLKGVSPWVAMAELRIDEALSHVKVSPGKPERFVYKRLLAFNDVRFPNEADLIRRKGGILIRVIRPGLPTDDAHESETALDHYATDYELVNDGSIAELHSAVAAIVEGYR</sequence>
<dbReference type="SUPFAM" id="SSF52540">
    <property type="entry name" value="P-loop containing nucleoside triphosphate hydrolases"/>
    <property type="match status" value="1"/>
</dbReference>
<dbReference type="GO" id="GO:0016301">
    <property type="term" value="F:kinase activity"/>
    <property type="evidence" value="ECO:0007669"/>
    <property type="project" value="UniProtKB-KW"/>
</dbReference>
<dbReference type="InterPro" id="IPR027417">
    <property type="entry name" value="P-loop_NTPase"/>
</dbReference>
<keyword evidence="1" id="KW-0808">Transferase</keyword>
<proteinExistence type="predicted"/>
<dbReference type="Proteomes" id="UP001058660">
    <property type="component" value="Segment"/>
</dbReference>
<reference evidence="1" key="1">
    <citation type="submission" date="2022-07" db="EMBL/GenBank/DDBJ databases">
        <authorList>
            <person name="Torres-Arroyo K.M."/>
            <person name="Cardona-Perez A.V."/>
            <person name="Cruz-Vazquez C.O."/>
            <person name="Davila-Rivera B.E."/>
            <person name="Flores-Rivera E.M."/>
            <person name="Morales-Rodriguez J."/>
            <person name="Ramirez-Renta G.M."/>
            <person name="Ramos-Rodriguez C.M."/>
            <person name="Rodriguez-Rivera J.M."/>
            <person name="Toledo-Marrero N."/>
            <person name="Velazquez-Nunez L.D."/>
            <person name="Velez-Alicea A.S."/>
            <person name="Vazquez E."/>
            <person name="Balish M.F."/>
            <person name="Garlena R.A."/>
            <person name="Russell D.A."/>
            <person name="Jacobs-Sera D."/>
            <person name="Hatfull G.F."/>
        </authorList>
    </citation>
    <scope>NUCLEOTIDE SEQUENCE</scope>
</reference>
<gene>
    <name evidence="1" type="primary">23</name>
    <name evidence="1" type="ORF">SEA_CEN1621_23</name>
</gene>
<organism evidence="1 2">
    <name type="scientific">Microbacterium phage Cen1621</name>
    <dbReference type="NCBI Taxonomy" id="2965191"/>
    <lineage>
        <taxon>Viruses</taxon>
        <taxon>Duplodnaviria</taxon>
        <taxon>Heunggongvirae</taxon>
        <taxon>Uroviricota</taxon>
        <taxon>Caudoviricetes</taxon>
        <taxon>Casidaviridae</taxon>
        <taxon>Cenunavirus</taxon>
        <taxon>Cenunavirus Cen1621</taxon>
    </lineage>
</organism>
<evidence type="ECO:0000313" key="2">
    <source>
        <dbReference type="Proteomes" id="UP001058660"/>
    </source>
</evidence>
<keyword evidence="2" id="KW-1185">Reference proteome</keyword>
<keyword evidence="1" id="KW-0418">Kinase</keyword>
<dbReference type="InterPro" id="IPR048444">
    <property type="entry name" value="DNMK"/>
</dbReference>
<dbReference type="Gene3D" id="3.40.50.300">
    <property type="entry name" value="P-loop containing nucleotide triphosphate hydrolases"/>
    <property type="match status" value="1"/>
</dbReference>
<name>A0A9E7QB17_9CAUD</name>